<keyword evidence="1" id="KW-0812">Transmembrane</keyword>
<dbReference type="EMBL" id="CAKOAT010160044">
    <property type="protein sequence ID" value="CAH8348410.1"/>
    <property type="molecule type" value="Genomic_DNA"/>
</dbReference>
<dbReference type="Proteomes" id="UP001642260">
    <property type="component" value="Unassembled WGS sequence"/>
</dbReference>
<comment type="caution">
    <text evidence="2">The sequence shown here is derived from an EMBL/GenBank/DDBJ whole genome shotgun (WGS) entry which is preliminary data.</text>
</comment>
<organism evidence="2 3">
    <name type="scientific">Eruca vesicaria subsp. sativa</name>
    <name type="common">Garden rocket</name>
    <name type="synonym">Eruca sativa</name>
    <dbReference type="NCBI Taxonomy" id="29727"/>
    <lineage>
        <taxon>Eukaryota</taxon>
        <taxon>Viridiplantae</taxon>
        <taxon>Streptophyta</taxon>
        <taxon>Embryophyta</taxon>
        <taxon>Tracheophyta</taxon>
        <taxon>Spermatophyta</taxon>
        <taxon>Magnoliopsida</taxon>
        <taxon>eudicotyledons</taxon>
        <taxon>Gunneridae</taxon>
        <taxon>Pentapetalae</taxon>
        <taxon>rosids</taxon>
        <taxon>malvids</taxon>
        <taxon>Brassicales</taxon>
        <taxon>Brassicaceae</taxon>
        <taxon>Brassiceae</taxon>
        <taxon>Eruca</taxon>
    </lineage>
</organism>
<evidence type="ECO:0000256" key="1">
    <source>
        <dbReference type="SAM" id="Phobius"/>
    </source>
</evidence>
<dbReference type="AlphaFoldDB" id="A0ABC8K674"/>
<accession>A0ABC8K674</accession>
<proteinExistence type="predicted"/>
<feature type="transmembrane region" description="Helical" evidence="1">
    <location>
        <begin position="46"/>
        <end position="68"/>
    </location>
</feature>
<evidence type="ECO:0000313" key="3">
    <source>
        <dbReference type="Proteomes" id="UP001642260"/>
    </source>
</evidence>
<keyword evidence="1" id="KW-0472">Membrane</keyword>
<sequence length="110" mass="12604">MYIHSLCLVISLLIEEDMKVKILRILLLCPFCISCIQKFMSMMVLQYIGSLITVFFPLTLSAIMSPNFEKQSGMRLRHGHGMLKMRHVEYVVCHLTVVVQTANSLEMIAL</sequence>
<gene>
    <name evidence="2" type="ORF">ERUC_LOCUS17368</name>
</gene>
<name>A0ABC8K674_ERUVS</name>
<protein>
    <submittedName>
        <fullName evidence="2">Uncharacterized protein</fullName>
    </submittedName>
</protein>
<keyword evidence="3" id="KW-1185">Reference proteome</keyword>
<keyword evidence="1" id="KW-1133">Transmembrane helix</keyword>
<evidence type="ECO:0000313" key="2">
    <source>
        <dbReference type="EMBL" id="CAH8348410.1"/>
    </source>
</evidence>
<reference evidence="2 3" key="1">
    <citation type="submission" date="2022-03" db="EMBL/GenBank/DDBJ databases">
        <authorList>
            <person name="Macdonald S."/>
            <person name="Ahmed S."/>
            <person name="Newling K."/>
        </authorList>
    </citation>
    <scope>NUCLEOTIDE SEQUENCE [LARGE SCALE GENOMIC DNA]</scope>
</reference>